<dbReference type="Gene3D" id="3.20.20.450">
    <property type="entry name" value="EAL domain"/>
    <property type="match status" value="1"/>
</dbReference>
<dbReference type="InterPro" id="IPR001633">
    <property type="entry name" value="EAL_dom"/>
</dbReference>
<gene>
    <name evidence="2" type="ORF">D8M04_07065</name>
</gene>
<dbReference type="SUPFAM" id="SSF141868">
    <property type="entry name" value="EAL domain-like"/>
    <property type="match status" value="1"/>
</dbReference>
<protein>
    <submittedName>
        <fullName evidence="2">EAL domain-containing protein</fullName>
    </submittedName>
</protein>
<proteinExistence type="predicted"/>
<dbReference type="InterPro" id="IPR035919">
    <property type="entry name" value="EAL_sf"/>
</dbReference>
<dbReference type="InterPro" id="IPR018842">
    <property type="entry name" value="YkuI_C"/>
</dbReference>
<dbReference type="Pfam" id="PF00563">
    <property type="entry name" value="EAL"/>
    <property type="match status" value="1"/>
</dbReference>
<accession>A0A498DE56</accession>
<dbReference type="PROSITE" id="PS50883">
    <property type="entry name" value="EAL"/>
    <property type="match status" value="1"/>
</dbReference>
<dbReference type="RefSeq" id="WP_121522201.1">
    <property type="nucleotide sequence ID" value="NZ_RCHR01000002.1"/>
</dbReference>
<feature type="domain" description="EAL" evidence="1">
    <location>
        <begin position="1"/>
        <end position="250"/>
    </location>
</feature>
<sequence length="406" mass="47188">MDPLDVMLNLEHVIPYYQPVISADTQRVIGYEVSASFFGKNNEHNSLNWFFVDSQIPADFQLELSSYILNKVLDTYLEQHETFVLFINYNAKLLHENNGEVLLSNLETYADKGLDLSNIVIQLKDEDIVDEMDSLHALLKYMKAMGIQIAIDHVGQRNGSLEQLVTLKPNLVGIDTGFLKDDDLPHLYSYVHHSLSMLARKIGATLLFKGISTYNQLNYAWRNGGRYYQGTYLKQAEPDYVEPDCCKEKIERDFQLFVNYERKKMQAQLGLISLIHHQFITTLHALSPDDPYDKIIDSVGHACDDFVFRVYITNEEGIQLSSNAEKNQDGTWELNPAGKQKNWSWRPYFFENIIRMNLEKKGILSDLYTDIHRNEQIRTFSYPLTDDRYIFLDIPYDYLFEQEGLL</sequence>
<dbReference type="PANTHER" id="PTHR33121:SF82">
    <property type="entry name" value="SIGNAL TRANSDUCTION PROTEIN CONTAINING A EAL DOMAIN"/>
    <property type="match status" value="1"/>
</dbReference>
<keyword evidence="3" id="KW-1185">Reference proteome</keyword>
<dbReference type="Gene3D" id="3.30.450.20">
    <property type="entry name" value="PAS domain"/>
    <property type="match status" value="1"/>
</dbReference>
<name>A0A498DE56_9BACI</name>
<dbReference type="CDD" id="cd01948">
    <property type="entry name" value="EAL"/>
    <property type="match status" value="1"/>
</dbReference>
<dbReference type="GO" id="GO:0071111">
    <property type="term" value="F:cyclic-guanylate-specific phosphodiesterase activity"/>
    <property type="evidence" value="ECO:0007669"/>
    <property type="project" value="InterPro"/>
</dbReference>
<dbReference type="PANTHER" id="PTHR33121">
    <property type="entry name" value="CYCLIC DI-GMP PHOSPHODIESTERASE PDEF"/>
    <property type="match status" value="1"/>
</dbReference>
<dbReference type="OrthoDB" id="1673646at2"/>
<comment type="caution">
    <text evidence="2">The sequence shown here is derived from an EMBL/GenBank/DDBJ whole genome shotgun (WGS) entry which is preliminary data.</text>
</comment>
<dbReference type="EMBL" id="RCHR01000002">
    <property type="protein sequence ID" value="RLL46950.1"/>
    <property type="molecule type" value="Genomic_DNA"/>
</dbReference>
<dbReference type="InterPro" id="IPR029151">
    <property type="entry name" value="Sensor-like_sf"/>
</dbReference>
<dbReference type="AlphaFoldDB" id="A0A498DE56"/>
<evidence type="ECO:0000313" key="3">
    <source>
        <dbReference type="Proteomes" id="UP000270219"/>
    </source>
</evidence>
<reference evidence="2 3" key="1">
    <citation type="submission" date="2018-10" db="EMBL/GenBank/DDBJ databases">
        <title>Oceanobacillus sp. YLB-02 draft genome.</title>
        <authorList>
            <person name="Yu L."/>
        </authorList>
    </citation>
    <scope>NUCLEOTIDE SEQUENCE [LARGE SCALE GENOMIC DNA]</scope>
    <source>
        <strain evidence="2 3">YLB-02</strain>
    </source>
</reference>
<evidence type="ECO:0000313" key="2">
    <source>
        <dbReference type="EMBL" id="RLL46950.1"/>
    </source>
</evidence>
<dbReference type="InterPro" id="IPR050706">
    <property type="entry name" value="Cyclic-di-GMP_PDE-like"/>
</dbReference>
<evidence type="ECO:0000259" key="1">
    <source>
        <dbReference type="PROSITE" id="PS50883"/>
    </source>
</evidence>
<dbReference type="SUPFAM" id="SSF103190">
    <property type="entry name" value="Sensory domain-like"/>
    <property type="match status" value="1"/>
</dbReference>
<dbReference type="SMART" id="SM00052">
    <property type="entry name" value="EAL"/>
    <property type="match status" value="1"/>
</dbReference>
<dbReference type="Pfam" id="PF10388">
    <property type="entry name" value="YkuI_C"/>
    <property type="match status" value="1"/>
</dbReference>
<organism evidence="2 3">
    <name type="scientific">Oceanobacillus piezotolerans</name>
    <dbReference type="NCBI Taxonomy" id="2448030"/>
    <lineage>
        <taxon>Bacteria</taxon>
        <taxon>Bacillati</taxon>
        <taxon>Bacillota</taxon>
        <taxon>Bacilli</taxon>
        <taxon>Bacillales</taxon>
        <taxon>Bacillaceae</taxon>
        <taxon>Oceanobacillus</taxon>
    </lineage>
</organism>
<dbReference type="Proteomes" id="UP000270219">
    <property type="component" value="Unassembled WGS sequence"/>
</dbReference>